<accession>A0ABS2QUM8</accession>
<evidence type="ECO:0000313" key="3">
    <source>
        <dbReference type="Proteomes" id="UP000809829"/>
    </source>
</evidence>
<gene>
    <name evidence="2" type="ORF">JOC83_002041</name>
</gene>
<dbReference type="RefSeq" id="WP_205186758.1">
    <property type="nucleotide sequence ID" value="NZ_JAFBFC010000003.1"/>
</dbReference>
<reference evidence="2 3" key="1">
    <citation type="submission" date="2021-01" db="EMBL/GenBank/DDBJ databases">
        <title>Genomic Encyclopedia of Type Strains, Phase IV (KMG-IV): sequencing the most valuable type-strain genomes for metagenomic binning, comparative biology and taxonomic classification.</title>
        <authorList>
            <person name="Goeker M."/>
        </authorList>
    </citation>
    <scope>NUCLEOTIDE SEQUENCE [LARGE SCALE GENOMIC DNA]</scope>
    <source>
        <strain evidence="2 3">DSM 104297</strain>
    </source>
</reference>
<sequence>MKGFYVKTVRCILCSFLLLLVLVYFTTYATHIERDEQQYPSSYETSESVRGGISEQKSTI</sequence>
<organism evidence="2 3">
    <name type="scientific">Priestia iocasae</name>
    <dbReference type="NCBI Taxonomy" id="2291674"/>
    <lineage>
        <taxon>Bacteria</taxon>
        <taxon>Bacillati</taxon>
        <taxon>Bacillota</taxon>
        <taxon>Bacilli</taxon>
        <taxon>Bacillales</taxon>
        <taxon>Bacillaceae</taxon>
        <taxon>Priestia</taxon>
    </lineage>
</organism>
<dbReference type="EMBL" id="JAFBFC010000003">
    <property type="protein sequence ID" value="MBM7703194.1"/>
    <property type="molecule type" value="Genomic_DNA"/>
</dbReference>
<feature type="region of interest" description="Disordered" evidence="1">
    <location>
        <begin position="38"/>
        <end position="60"/>
    </location>
</feature>
<comment type="caution">
    <text evidence="2">The sequence shown here is derived from an EMBL/GenBank/DDBJ whole genome shotgun (WGS) entry which is preliminary data.</text>
</comment>
<feature type="compositionally biased region" description="Polar residues" evidence="1">
    <location>
        <begin position="38"/>
        <end position="48"/>
    </location>
</feature>
<keyword evidence="3" id="KW-1185">Reference proteome</keyword>
<proteinExistence type="predicted"/>
<evidence type="ECO:0000256" key="1">
    <source>
        <dbReference type="SAM" id="MobiDB-lite"/>
    </source>
</evidence>
<protein>
    <submittedName>
        <fullName evidence="2">Ion transporter superfamily protein YfcC</fullName>
    </submittedName>
</protein>
<dbReference type="Proteomes" id="UP000809829">
    <property type="component" value="Unassembled WGS sequence"/>
</dbReference>
<evidence type="ECO:0000313" key="2">
    <source>
        <dbReference type="EMBL" id="MBM7703194.1"/>
    </source>
</evidence>
<name>A0ABS2QUM8_9BACI</name>